<keyword evidence="2" id="KW-0813">Transport</keyword>
<reference evidence="10 11" key="1">
    <citation type="submission" date="2021-03" db="EMBL/GenBank/DDBJ databases">
        <title>Complete Genome Sequences of Two Lysobacter Strains Isolated from Sea Water (Lysobacter caseinilyticus) and Soil (Lysobacter helvus) in South Korea.</title>
        <authorList>
            <person name="Watanabe Y."/>
            <person name="Arakawa K."/>
        </authorList>
    </citation>
    <scope>NUCLEOTIDE SEQUENCE [LARGE SCALE GENOMIC DNA]</scope>
    <source>
        <strain evidence="10 11">D10</strain>
    </source>
</reference>
<accession>A0ABM7QEL7</accession>
<evidence type="ECO:0000256" key="6">
    <source>
        <dbReference type="ARBA" id="ARBA00022989"/>
    </source>
</evidence>
<dbReference type="Proteomes" id="UP000680514">
    <property type="component" value="Chromosome"/>
</dbReference>
<evidence type="ECO:0000256" key="5">
    <source>
        <dbReference type="ARBA" id="ARBA00022692"/>
    </source>
</evidence>
<evidence type="ECO:0000256" key="8">
    <source>
        <dbReference type="ARBA" id="ARBA00035655"/>
    </source>
</evidence>
<comment type="subcellular location">
    <subcellularLocation>
        <location evidence="1">Cell inner membrane</location>
        <topology evidence="1">Multi-pass membrane protein</topology>
    </subcellularLocation>
</comment>
<keyword evidence="5 9" id="KW-0812">Transmembrane</keyword>
<organism evidence="10 11">
    <name type="scientific">Lysobacter helvus</name>
    <dbReference type="NCBI Taxonomy" id="2675059"/>
    <lineage>
        <taxon>Bacteria</taxon>
        <taxon>Pseudomonadati</taxon>
        <taxon>Pseudomonadota</taxon>
        <taxon>Gammaproteobacteria</taxon>
        <taxon>Lysobacterales</taxon>
        <taxon>Lysobacteraceae</taxon>
        <taxon>Lysobacter</taxon>
    </lineage>
</organism>
<dbReference type="PANTHER" id="PTHR30574">
    <property type="entry name" value="INNER MEMBRANE PROTEIN YEDE"/>
    <property type="match status" value="1"/>
</dbReference>
<gene>
    <name evidence="10" type="ORF">LYSHEL_19360</name>
</gene>
<evidence type="ECO:0000256" key="4">
    <source>
        <dbReference type="ARBA" id="ARBA00022519"/>
    </source>
</evidence>
<evidence type="ECO:0000313" key="10">
    <source>
        <dbReference type="EMBL" id="BCT96065.1"/>
    </source>
</evidence>
<dbReference type="InterPro" id="IPR007272">
    <property type="entry name" value="Sulf_transp_TsuA/YedE"/>
</dbReference>
<keyword evidence="11" id="KW-1185">Reference proteome</keyword>
<name>A0ABM7QEL7_9GAMM</name>
<evidence type="ECO:0008006" key="12">
    <source>
        <dbReference type="Google" id="ProtNLM"/>
    </source>
</evidence>
<dbReference type="Pfam" id="PF04143">
    <property type="entry name" value="Sulf_transp"/>
    <property type="match status" value="1"/>
</dbReference>
<evidence type="ECO:0000256" key="9">
    <source>
        <dbReference type="SAM" id="Phobius"/>
    </source>
</evidence>
<dbReference type="RefSeq" id="WP_213433871.1">
    <property type="nucleotide sequence ID" value="NZ_AP024546.1"/>
</dbReference>
<dbReference type="PANTHER" id="PTHR30574:SF1">
    <property type="entry name" value="SULPHUR TRANSPORT DOMAIN-CONTAINING PROTEIN"/>
    <property type="match status" value="1"/>
</dbReference>
<comment type="similarity">
    <text evidence="8">Belongs to the TsuA/YedE (TC 9.B.102) family.</text>
</comment>
<feature type="transmembrane region" description="Helical" evidence="9">
    <location>
        <begin position="49"/>
        <end position="66"/>
    </location>
</feature>
<keyword evidence="4" id="KW-0997">Cell inner membrane</keyword>
<dbReference type="EMBL" id="AP024546">
    <property type="protein sequence ID" value="BCT96065.1"/>
    <property type="molecule type" value="Genomic_DNA"/>
</dbReference>
<evidence type="ECO:0000256" key="3">
    <source>
        <dbReference type="ARBA" id="ARBA00022475"/>
    </source>
</evidence>
<keyword evidence="7 9" id="KW-0472">Membrane</keyword>
<evidence type="ECO:0000256" key="2">
    <source>
        <dbReference type="ARBA" id="ARBA00022448"/>
    </source>
</evidence>
<evidence type="ECO:0000256" key="1">
    <source>
        <dbReference type="ARBA" id="ARBA00004429"/>
    </source>
</evidence>
<protein>
    <recommendedName>
        <fullName evidence="12">YeeE/YedE family protein</fullName>
    </recommendedName>
</protein>
<evidence type="ECO:0000313" key="11">
    <source>
        <dbReference type="Proteomes" id="UP000680514"/>
    </source>
</evidence>
<evidence type="ECO:0000256" key="7">
    <source>
        <dbReference type="ARBA" id="ARBA00023136"/>
    </source>
</evidence>
<proteinExistence type="inferred from homology"/>
<keyword evidence="6 9" id="KW-1133">Transmembrane helix</keyword>
<sequence>MASWQAGLLGGVLIGIAATLLLLLNGRIAGVSGITFNAALQRNPRGESAWRWAFLAGLMIAGGIAMRATGQVALSPAPFAVVAVAGLLVGYGTRLGGGCTSGHGVCGIGRMSKRSLVATVLFVASGMATVFVLRHVAGAA</sequence>
<feature type="transmembrane region" description="Helical" evidence="9">
    <location>
        <begin position="116"/>
        <end position="137"/>
    </location>
</feature>
<feature type="transmembrane region" description="Helical" evidence="9">
    <location>
        <begin position="78"/>
        <end position="96"/>
    </location>
</feature>
<keyword evidence="3" id="KW-1003">Cell membrane</keyword>